<dbReference type="GO" id="GO:0005975">
    <property type="term" value="P:carbohydrate metabolic process"/>
    <property type="evidence" value="ECO:0007669"/>
    <property type="project" value="InterPro"/>
</dbReference>
<dbReference type="PANTHER" id="PTHR43447">
    <property type="entry name" value="ALPHA-AMYLASE"/>
    <property type="match status" value="1"/>
</dbReference>
<evidence type="ECO:0000256" key="1">
    <source>
        <dbReference type="ARBA" id="ARBA00000548"/>
    </source>
</evidence>
<reference evidence="10 11" key="1">
    <citation type="journal article" date="2015" name="Genome Biol. Evol.">
        <title>Comparative Genomics of a Bacterivorous Green Alga Reveals Evolutionary Causalities and Consequences of Phago-Mixotrophic Mode of Nutrition.</title>
        <authorList>
            <person name="Burns J.A."/>
            <person name="Paasch A."/>
            <person name="Narechania A."/>
            <person name="Kim E."/>
        </authorList>
    </citation>
    <scope>NUCLEOTIDE SEQUENCE [LARGE SCALE GENOMIC DNA]</scope>
    <source>
        <strain evidence="10 11">PLY_AMNH</strain>
    </source>
</reference>
<comment type="catalytic activity">
    <reaction evidence="1">
        <text>Endohydrolysis of (1-&gt;4)-alpha-D-glucosidic linkages in polysaccharides containing three or more (1-&gt;4)-alpha-linked D-glucose units.</text>
        <dbReference type="EC" id="3.2.1.1"/>
    </reaction>
</comment>
<dbReference type="SUPFAM" id="SSF51011">
    <property type="entry name" value="Glycosyl hydrolase domain"/>
    <property type="match status" value="1"/>
</dbReference>
<evidence type="ECO:0000256" key="7">
    <source>
        <dbReference type="SAM" id="MobiDB-lite"/>
    </source>
</evidence>
<feature type="compositionally biased region" description="Polar residues" evidence="7">
    <location>
        <begin position="91"/>
        <end position="100"/>
    </location>
</feature>
<feature type="region of interest" description="Disordered" evidence="7">
    <location>
        <begin position="360"/>
        <end position="380"/>
    </location>
</feature>
<feature type="domain" description="Alpha-amylase C-terminal beta-sheet" evidence="9">
    <location>
        <begin position="717"/>
        <end position="783"/>
    </location>
</feature>
<evidence type="ECO:0000259" key="9">
    <source>
        <dbReference type="SMART" id="SM00810"/>
    </source>
</evidence>
<dbReference type="CDD" id="cd11314">
    <property type="entry name" value="AmyAc_arch_bac_plant_AmyA"/>
    <property type="match status" value="1"/>
</dbReference>
<evidence type="ECO:0000256" key="2">
    <source>
        <dbReference type="ARBA" id="ARBA00008061"/>
    </source>
</evidence>
<keyword evidence="11" id="KW-1185">Reference proteome</keyword>
<dbReference type="InterPro" id="IPR017853">
    <property type="entry name" value="GH"/>
</dbReference>
<evidence type="ECO:0000313" key="11">
    <source>
        <dbReference type="Proteomes" id="UP001190700"/>
    </source>
</evidence>
<accession>A0AAE0LHQ9</accession>
<dbReference type="CDD" id="cd04873">
    <property type="entry name" value="ACT_UUR-ACR-like"/>
    <property type="match status" value="1"/>
</dbReference>
<proteinExistence type="inferred from homology"/>
<evidence type="ECO:0000256" key="6">
    <source>
        <dbReference type="ARBA" id="ARBA00030238"/>
    </source>
</evidence>
<dbReference type="Gene3D" id="2.60.40.1180">
    <property type="entry name" value="Golgi alpha-mannosidase II"/>
    <property type="match status" value="1"/>
</dbReference>
<dbReference type="Pfam" id="PF00128">
    <property type="entry name" value="Alpha-amylase"/>
    <property type="match status" value="1"/>
</dbReference>
<comment type="caution">
    <text evidence="10">The sequence shown here is derived from an EMBL/GenBank/DDBJ whole genome shotgun (WGS) entry which is preliminary data.</text>
</comment>
<keyword evidence="4" id="KW-0378">Hydrolase</keyword>
<dbReference type="InterPro" id="IPR012850">
    <property type="entry name" value="A-amylase_bs_C"/>
</dbReference>
<evidence type="ECO:0000259" key="8">
    <source>
        <dbReference type="SMART" id="SM00642"/>
    </source>
</evidence>
<dbReference type="EMBL" id="LGRX02001925">
    <property type="protein sequence ID" value="KAK3285214.1"/>
    <property type="molecule type" value="Genomic_DNA"/>
</dbReference>
<dbReference type="Gene3D" id="3.20.20.80">
    <property type="entry name" value="Glycosidases"/>
    <property type="match status" value="1"/>
</dbReference>
<sequence>MAVPCIHANPQAELAKGVCLLRVARFRTRCTLKKHEQHKATYRSRVSTTALCRPNFNVLRFSRTTSRYEGRLPQSPCSPLFSRTGGRKSRPSATAATDTDGSNGIGGGSSKSDIEVVLDNDSEEGATVITVTATSQQNDLLANVASAFNTLGLVVTDASMSLERESGSLKEVFSVTDAYGGKIEEVEWQNLREYVVSACTPKISNAPVIYGAAAAAEARWLRETGATSVVAQGQGAARESAGSMATTPSAEAAAARGEAAAALELAAAEMAQAAAFLVSVERAASDIAIKVAEDPDDEEAFAQLVYQEEARVEASAVLERRMAAMEAALASRRQFKQALQMAPVTQEETQANLEAEKIKQLMQQSSSSGSEPPSLGTGPATGNGFEILLQAFNWESKRHPGGWYNMLREKLPELKAAGFTSLWLPPPTSSVSEEGYLPTDLYDLNSAYGTESEVKQLVTEMQERELKSIADIVINHRCASKQKDGKWNQFGGRLAWDEGVITSNNPEWGGRGARSSGDEYWAAPNIDHSQEQVRSNIKEWLRWMKNNIGFDGWRFDFVKGYSGEYTKQYVDSTVPKLSIGEYWDACSYTDGVLDYNQDSHRQRTVNWCDATGGTSGAFDFTTKGILQEAVMKCEYWRLIDPQGRCPGVIGMWPSRAVSFIDNHDTGSTLKHWEFPQRGLSEGYAYILTHPGTPCVFWDHWADPELNDFIKKLMNLRRFLRINARSKLTVLVACAESYAAIVDGKLCMKIGPGDWSPNRCIHEETAGRNWVLNCSGNQAAVWVLEDANIPSTN</sequence>
<dbReference type="AlphaFoldDB" id="A0AAE0LHQ9"/>
<evidence type="ECO:0000256" key="5">
    <source>
        <dbReference type="ARBA" id="ARBA00023295"/>
    </source>
</evidence>
<organism evidence="10 11">
    <name type="scientific">Cymbomonas tetramitiformis</name>
    <dbReference type="NCBI Taxonomy" id="36881"/>
    <lineage>
        <taxon>Eukaryota</taxon>
        <taxon>Viridiplantae</taxon>
        <taxon>Chlorophyta</taxon>
        <taxon>Pyramimonadophyceae</taxon>
        <taxon>Pyramimonadales</taxon>
        <taxon>Pyramimonadaceae</taxon>
        <taxon>Cymbomonas</taxon>
    </lineage>
</organism>
<dbReference type="Pfam" id="PF07821">
    <property type="entry name" value="Alpha-amyl_C2"/>
    <property type="match status" value="1"/>
</dbReference>
<dbReference type="GO" id="GO:0005509">
    <property type="term" value="F:calcium ion binding"/>
    <property type="evidence" value="ECO:0007669"/>
    <property type="project" value="InterPro"/>
</dbReference>
<dbReference type="SMART" id="SM00642">
    <property type="entry name" value="Aamy"/>
    <property type="match status" value="1"/>
</dbReference>
<dbReference type="EC" id="3.2.1.1" evidence="3"/>
<name>A0AAE0LHQ9_9CHLO</name>
<feature type="domain" description="Glycosyl hydrolase family 13 catalytic" evidence="8">
    <location>
        <begin position="386"/>
        <end position="716"/>
    </location>
</feature>
<keyword evidence="5" id="KW-0326">Glycosidase</keyword>
<dbReference type="SUPFAM" id="SSF51445">
    <property type="entry name" value="(Trans)glycosidases"/>
    <property type="match status" value="1"/>
</dbReference>
<feature type="region of interest" description="Disordered" evidence="7">
    <location>
        <begin position="69"/>
        <end position="113"/>
    </location>
</feature>
<protein>
    <recommendedName>
        <fullName evidence="3">alpha-amylase</fullName>
        <ecNumber evidence="3">3.2.1.1</ecNumber>
    </recommendedName>
    <alternativeName>
        <fullName evidence="6">1,4-alpha-D-glucan glucanohydrolase</fullName>
    </alternativeName>
</protein>
<evidence type="ECO:0000256" key="3">
    <source>
        <dbReference type="ARBA" id="ARBA00012595"/>
    </source>
</evidence>
<evidence type="ECO:0000256" key="4">
    <source>
        <dbReference type="ARBA" id="ARBA00022801"/>
    </source>
</evidence>
<evidence type="ECO:0000313" key="10">
    <source>
        <dbReference type="EMBL" id="KAK3285214.1"/>
    </source>
</evidence>
<dbReference type="Proteomes" id="UP001190700">
    <property type="component" value="Unassembled WGS sequence"/>
</dbReference>
<dbReference type="SMART" id="SM00810">
    <property type="entry name" value="Alpha-amyl_C2"/>
    <property type="match status" value="1"/>
</dbReference>
<comment type="similarity">
    <text evidence="2">Belongs to the glycosyl hydrolase 13 family.</text>
</comment>
<dbReference type="GO" id="GO:0004556">
    <property type="term" value="F:alpha-amylase activity"/>
    <property type="evidence" value="ECO:0007669"/>
    <property type="project" value="UniProtKB-EC"/>
</dbReference>
<gene>
    <name evidence="10" type="ORF">CYMTET_7172</name>
</gene>
<dbReference type="InterPro" id="IPR006047">
    <property type="entry name" value="GH13_cat_dom"/>
</dbReference>
<feature type="compositionally biased region" description="Low complexity" evidence="7">
    <location>
        <begin position="365"/>
        <end position="378"/>
    </location>
</feature>
<dbReference type="InterPro" id="IPR013780">
    <property type="entry name" value="Glyco_hydro_b"/>
</dbReference>